<gene>
    <name evidence="1" type="ORF">FMOSSE_LOCUS10199</name>
</gene>
<dbReference type="EMBL" id="CAJVPP010003270">
    <property type="protein sequence ID" value="CAG8625237.1"/>
    <property type="molecule type" value="Genomic_DNA"/>
</dbReference>
<evidence type="ECO:0000313" key="2">
    <source>
        <dbReference type="Proteomes" id="UP000789375"/>
    </source>
</evidence>
<protein>
    <submittedName>
        <fullName evidence="1">4500_t:CDS:1</fullName>
    </submittedName>
</protein>
<evidence type="ECO:0000313" key="1">
    <source>
        <dbReference type="EMBL" id="CAG8625237.1"/>
    </source>
</evidence>
<reference evidence="1" key="1">
    <citation type="submission" date="2021-06" db="EMBL/GenBank/DDBJ databases">
        <authorList>
            <person name="Kallberg Y."/>
            <person name="Tangrot J."/>
            <person name="Rosling A."/>
        </authorList>
    </citation>
    <scope>NUCLEOTIDE SEQUENCE</scope>
    <source>
        <strain evidence="1">87-6 pot B 2015</strain>
    </source>
</reference>
<accession>A0A9N9GTZ5</accession>
<proteinExistence type="predicted"/>
<dbReference type="AlphaFoldDB" id="A0A9N9GTZ5"/>
<keyword evidence="2" id="KW-1185">Reference proteome</keyword>
<organism evidence="1 2">
    <name type="scientific">Funneliformis mosseae</name>
    <name type="common">Endomycorrhizal fungus</name>
    <name type="synonym">Glomus mosseae</name>
    <dbReference type="NCBI Taxonomy" id="27381"/>
    <lineage>
        <taxon>Eukaryota</taxon>
        <taxon>Fungi</taxon>
        <taxon>Fungi incertae sedis</taxon>
        <taxon>Mucoromycota</taxon>
        <taxon>Glomeromycotina</taxon>
        <taxon>Glomeromycetes</taxon>
        <taxon>Glomerales</taxon>
        <taxon>Glomeraceae</taxon>
        <taxon>Funneliformis</taxon>
    </lineage>
</organism>
<comment type="caution">
    <text evidence="1">The sequence shown here is derived from an EMBL/GenBank/DDBJ whole genome shotgun (WGS) entry which is preliminary data.</text>
</comment>
<dbReference type="Proteomes" id="UP000789375">
    <property type="component" value="Unassembled WGS sequence"/>
</dbReference>
<sequence>MSFNDLKKFLLPQLDIQTLANREFKAKNLKDISDEYVKGFLNDLNKVIKESVTTEDQIDTLVNNILGNIFEFHAYPLRIRLNITGEPYVTAIPDYLVDWEDINELVVEDKQLRNAALIPSKGYGEAQLAAELLACGSENMRELALRKSDVMSDQIIFGVRVISTYFTFYKAVISAKYFNELDLHLPLKESVVIQRWPENEHPKAGLNILKPDERLEALGAFAGIRKYIVNKWN</sequence>
<name>A0A9N9GTZ5_FUNMO</name>